<keyword evidence="1" id="KW-0812">Transmembrane</keyword>
<dbReference type="SUPFAM" id="SSF52266">
    <property type="entry name" value="SGNH hydrolase"/>
    <property type="match status" value="1"/>
</dbReference>
<reference evidence="2 3" key="1">
    <citation type="submission" date="2016-02" db="EMBL/GenBank/DDBJ databases">
        <title>Genome sequence of Clostridium colicanis DSM 13634.</title>
        <authorList>
            <person name="Poehlein A."/>
            <person name="Daniel R."/>
        </authorList>
    </citation>
    <scope>NUCLEOTIDE SEQUENCE [LARGE SCALE GENOMIC DNA]</scope>
    <source>
        <strain evidence="2 3">DSM 13634</strain>
    </source>
</reference>
<evidence type="ECO:0000313" key="3">
    <source>
        <dbReference type="Proteomes" id="UP000075374"/>
    </source>
</evidence>
<comment type="caution">
    <text evidence="2">The sequence shown here is derived from an EMBL/GenBank/DDBJ whole genome shotgun (WGS) entry which is preliminary data.</text>
</comment>
<gene>
    <name evidence="2" type="ORF">CLCOL_18580</name>
</gene>
<dbReference type="STRING" id="1121305.CLCOL_18580"/>
<keyword evidence="1" id="KW-0472">Membrane</keyword>
<keyword evidence="3" id="KW-1185">Reference proteome</keyword>
<accession>A0A151AMG8</accession>
<name>A0A151AMG8_9CLOT</name>
<dbReference type="EMBL" id="LTBB01000009">
    <property type="protein sequence ID" value="KYH28597.1"/>
    <property type="molecule type" value="Genomic_DNA"/>
</dbReference>
<keyword evidence="1" id="KW-1133">Transmembrane helix</keyword>
<evidence type="ECO:0000256" key="1">
    <source>
        <dbReference type="SAM" id="Phobius"/>
    </source>
</evidence>
<dbReference type="Proteomes" id="UP000075374">
    <property type="component" value="Unassembled WGS sequence"/>
</dbReference>
<dbReference type="RefSeq" id="WP_061858687.1">
    <property type="nucleotide sequence ID" value="NZ_LTBB01000009.1"/>
</dbReference>
<dbReference type="PATRIC" id="fig|1121305.3.peg.1860"/>
<dbReference type="AlphaFoldDB" id="A0A151AMG8"/>
<feature type="transmembrane region" description="Helical" evidence="1">
    <location>
        <begin position="6"/>
        <end position="29"/>
    </location>
</feature>
<sequence length="339" mass="39453">MIKKAVLKGSIFTIVLVFILSILNSIFILKTGHHSKLKEGLYKHKNEVYDVALLGSSHMNGAVNPNIIWGEQGITSFNFATAGQPIDVTYYLLKEVLKKRDISVVVLDVYYLGLTEEFGKEGYIRYVLDNMRFSVNKIQAIMHTTPKDQWIYYLFPILKYHDRWKDLQKKDFFDNTSETYCNKGFSAGSDQYGKDTLSDTTVTGTADLPPKSEEYLYKIIDLSKKENFELVFINAPHDYESTKGMRNWHKEPAKMFNKVAEIANETNIPFINYNNLLDEISFNFKTDMLNAGHSNISGSYKISSHLGKFLKENYNLKDRRNDKEYEQWNIDYKKYYEKK</sequence>
<evidence type="ECO:0000313" key="2">
    <source>
        <dbReference type="EMBL" id="KYH28597.1"/>
    </source>
</evidence>
<protein>
    <submittedName>
        <fullName evidence="2">Uncharacterized protein</fullName>
    </submittedName>
</protein>
<organism evidence="2 3">
    <name type="scientific">Clostridium colicanis DSM 13634</name>
    <dbReference type="NCBI Taxonomy" id="1121305"/>
    <lineage>
        <taxon>Bacteria</taxon>
        <taxon>Bacillati</taxon>
        <taxon>Bacillota</taxon>
        <taxon>Clostridia</taxon>
        <taxon>Eubacteriales</taxon>
        <taxon>Clostridiaceae</taxon>
        <taxon>Clostridium</taxon>
    </lineage>
</organism>
<proteinExistence type="predicted"/>